<dbReference type="Pfam" id="PF01473">
    <property type="entry name" value="Choline_bind_1"/>
    <property type="match status" value="3"/>
</dbReference>
<feature type="repeat" description="Cell wall-binding" evidence="2">
    <location>
        <begin position="474"/>
        <end position="493"/>
    </location>
</feature>
<evidence type="ECO:0000313" key="6">
    <source>
        <dbReference type="EMBL" id="MCC2254140.1"/>
    </source>
</evidence>
<dbReference type="EMBL" id="JAJEQX010000009">
    <property type="protein sequence ID" value="MCC2254140.1"/>
    <property type="molecule type" value="Genomic_DNA"/>
</dbReference>
<dbReference type="PROSITE" id="PS51170">
    <property type="entry name" value="CW"/>
    <property type="match status" value="3"/>
</dbReference>
<evidence type="ECO:0000256" key="3">
    <source>
        <dbReference type="SAM" id="MobiDB-lite"/>
    </source>
</evidence>
<dbReference type="SUPFAM" id="SSF54001">
    <property type="entry name" value="Cysteine proteinases"/>
    <property type="match status" value="1"/>
</dbReference>
<organism evidence="6 7">
    <name type="scientific">Ruminococcus turbiniformis</name>
    <dbReference type="NCBI Taxonomy" id="2881258"/>
    <lineage>
        <taxon>Bacteria</taxon>
        <taxon>Bacillati</taxon>
        <taxon>Bacillota</taxon>
        <taxon>Clostridia</taxon>
        <taxon>Eubacteriales</taxon>
        <taxon>Oscillospiraceae</taxon>
        <taxon>Ruminococcus</taxon>
    </lineage>
</organism>
<evidence type="ECO:0000256" key="4">
    <source>
        <dbReference type="SAM" id="SignalP"/>
    </source>
</evidence>
<feature type="signal peptide" evidence="4">
    <location>
        <begin position="1"/>
        <end position="25"/>
    </location>
</feature>
<dbReference type="Pfam" id="PF19127">
    <property type="entry name" value="Choline_bind_3"/>
    <property type="match status" value="4"/>
</dbReference>
<proteinExistence type="predicted"/>
<feature type="chain" id="PRO_5047213567" description="Transglutaminase-like domain-containing protein" evidence="4">
    <location>
        <begin position="26"/>
        <end position="675"/>
    </location>
</feature>
<feature type="domain" description="Transglutaminase-like" evidence="5">
    <location>
        <begin position="558"/>
        <end position="641"/>
    </location>
</feature>
<dbReference type="Pfam" id="PF01841">
    <property type="entry name" value="Transglut_core"/>
    <property type="match status" value="1"/>
</dbReference>
<dbReference type="InterPro" id="IPR018337">
    <property type="entry name" value="Cell_wall/Cho-bd_repeat"/>
</dbReference>
<keyword evidence="4" id="KW-0732">Signal</keyword>
<dbReference type="RefSeq" id="WP_227707274.1">
    <property type="nucleotide sequence ID" value="NZ_JAJEQX010000009.1"/>
</dbReference>
<evidence type="ECO:0000256" key="2">
    <source>
        <dbReference type="PROSITE-ProRule" id="PRU00591"/>
    </source>
</evidence>
<accession>A0ABS8FVS6</accession>
<protein>
    <recommendedName>
        <fullName evidence="5">Transglutaminase-like domain-containing protein</fullName>
    </recommendedName>
</protein>
<feature type="region of interest" description="Disordered" evidence="3">
    <location>
        <begin position="26"/>
        <end position="151"/>
    </location>
</feature>
<keyword evidence="7" id="KW-1185">Reference proteome</keyword>
<feature type="repeat" description="Cell wall-binding" evidence="2">
    <location>
        <begin position="367"/>
        <end position="386"/>
    </location>
</feature>
<evidence type="ECO:0000259" key="5">
    <source>
        <dbReference type="Pfam" id="PF01841"/>
    </source>
</evidence>
<dbReference type="InterPro" id="IPR038765">
    <property type="entry name" value="Papain-like_cys_pep_sf"/>
</dbReference>
<name>A0ABS8FVS6_9FIRM</name>
<evidence type="ECO:0000313" key="7">
    <source>
        <dbReference type="Proteomes" id="UP001198151"/>
    </source>
</evidence>
<dbReference type="Proteomes" id="UP001198151">
    <property type="component" value="Unassembled WGS sequence"/>
</dbReference>
<dbReference type="Gene3D" id="2.10.270.10">
    <property type="entry name" value="Cholin Binding"/>
    <property type="match status" value="6"/>
</dbReference>
<keyword evidence="1" id="KW-0677">Repeat</keyword>
<feature type="compositionally biased region" description="Acidic residues" evidence="3">
    <location>
        <begin position="127"/>
        <end position="146"/>
    </location>
</feature>
<dbReference type="InterPro" id="IPR002931">
    <property type="entry name" value="Transglutaminase-like"/>
</dbReference>
<reference evidence="6 7" key="1">
    <citation type="submission" date="2021-10" db="EMBL/GenBank/DDBJ databases">
        <title>Anaerobic single-cell dispensing facilitates the cultivation of human gut bacteria.</title>
        <authorList>
            <person name="Afrizal A."/>
        </authorList>
    </citation>
    <scope>NUCLEOTIDE SEQUENCE [LARGE SCALE GENOMIC DNA]</scope>
    <source>
        <strain evidence="6 7">CLA-AA-H200</strain>
    </source>
</reference>
<evidence type="ECO:0000256" key="1">
    <source>
        <dbReference type="ARBA" id="ARBA00022737"/>
    </source>
</evidence>
<comment type="caution">
    <text evidence="6">The sequence shown here is derived from an EMBL/GenBank/DDBJ whole genome shotgun (WGS) entry which is preliminary data.</text>
</comment>
<sequence length="675" mass="75467">MRPGKKTALLLAGALAIQSPLTVLAEETYPEEQQATAEFGPEDADTADTAAGEDAEKEDQEPAGGAENGEAAEESSGEAPVDTPDAGDDTSDTDGGASDTGDDASDTGNDASDTGNDTETPPSTDLPDGEDPSEEIPDEGEPEEEPDVHKPGWYLANEGWYYYNSNGEKMTGWQWINGAWYYLNPSNTEYPGLMIDDSSYVINGTTYCFNSGGAMASGGWYFTDEGWYYLNGSGAAVTGWQWIGNVWYYLDPANAEYPGLMLSDETAEINGQRYLFKSNGAMYTGWYLSEDGWRYYGWSGAEAAGWISLDSVWYYLDPENDRLMVSNCEKEIGGKLYRFKENGAMYTGWYLENGTEWRYYRPDGDSATGWVLDRGKWYYFDPENENRMAADCEKVINGTNYIFTSSGAMYTGWHYVDGEGYYYYTESGFLASGWCQVGQTWYYMDPENNNIMVNDKWKDINGYRYSFYDWGGMRINWGYIDGYWYYFALDGSMHTGWQTIDGKRYYLYKKDDPNGGVWGAMATNVTIDGIYIAADGTASAAYGYAAAVLDQIGWDLRAAFNWSASLSYVSVSDTPDPGSEYFATYGFQNGSGDCYVMAATFYYMAKLLGYDAHQMTGYVPLLNGGMGPHSWVEIDMNGTTYVFDPDFTHETGYNGYQITYGASGTWIYRDYYRMN</sequence>
<gene>
    <name evidence="6" type="ORF">LKD70_06750</name>
</gene>
<feature type="compositionally biased region" description="Acidic residues" evidence="3">
    <location>
        <begin position="40"/>
        <end position="61"/>
    </location>
</feature>
<dbReference type="SUPFAM" id="SSF69360">
    <property type="entry name" value="Cell wall binding repeat"/>
    <property type="match status" value="3"/>
</dbReference>
<dbReference type="Gene3D" id="3.10.620.30">
    <property type="match status" value="1"/>
</dbReference>
<feature type="repeat" description="Cell wall-binding" evidence="2">
    <location>
        <begin position="170"/>
        <end position="189"/>
    </location>
</feature>